<accession>A0ABV8Q168</accession>
<dbReference type="CDD" id="cd04301">
    <property type="entry name" value="NAT_SF"/>
    <property type="match status" value="1"/>
</dbReference>
<proteinExistence type="predicted"/>
<dbReference type="PROSITE" id="PS51186">
    <property type="entry name" value="GNAT"/>
    <property type="match status" value="1"/>
</dbReference>
<keyword evidence="1 4" id="KW-0808">Transferase</keyword>
<keyword evidence="2 4" id="KW-0012">Acyltransferase</keyword>
<sequence length="158" mass="16737">MLALRPFVASDDAELISWFPSDEALQLFAGVAGAWPLTPAQLERRRSEPGVHAYSAQLVGRDGDVADVLAGHVELVEAGAGSIRLARVAIAPALRGRGLAGQLVDRALDEARRIGATSAGLLVVPGNVPALRSYQRAGFVDAGVNHAFPQYVWMTRSL</sequence>
<dbReference type="Pfam" id="PF00583">
    <property type="entry name" value="Acetyltransf_1"/>
    <property type="match status" value="1"/>
</dbReference>
<feature type="domain" description="N-acetyltransferase" evidence="3">
    <location>
        <begin position="2"/>
        <end position="158"/>
    </location>
</feature>
<dbReference type="PANTHER" id="PTHR43420:SF47">
    <property type="entry name" value="N-ACETYLTRANSFERASE DOMAIN-CONTAINING PROTEIN"/>
    <property type="match status" value="1"/>
</dbReference>
<name>A0ABV8Q168_9MICO</name>
<dbReference type="GO" id="GO:0016746">
    <property type="term" value="F:acyltransferase activity"/>
    <property type="evidence" value="ECO:0007669"/>
    <property type="project" value="UniProtKB-KW"/>
</dbReference>
<gene>
    <name evidence="4" type="ORF">ACFOYW_02435</name>
</gene>
<organism evidence="4 5">
    <name type="scientific">Gryllotalpicola reticulitermitis</name>
    <dbReference type="NCBI Taxonomy" id="1184153"/>
    <lineage>
        <taxon>Bacteria</taxon>
        <taxon>Bacillati</taxon>
        <taxon>Actinomycetota</taxon>
        <taxon>Actinomycetes</taxon>
        <taxon>Micrococcales</taxon>
        <taxon>Microbacteriaceae</taxon>
        <taxon>Gryllotalpicola</taxon>
    </lineage>
</organism>
<dbReference type="EC" id="2.3.1.-" evidence="4"/>
<dbReference type="PANTHER" id="PTHR43420">
    <property type="entry name" value="ACETYLTRANSFERASE"/>
    <property type="match status" value="1"/>
</dbReference>
<dbReference type="Proteomes" id="UP001595900">
    <property type="component" value="Unassembled WGS sequence"/>
</dbReference>
<evidence type="ECO:0000313" key="5">
    <source>
        <dbReference type="Proteomes" id="UP001595900"/>
    </source>
</evidence>
<reference evidence="5" key="1">
    <citation type="journal article" date="2019" name="Int. J. Syst. Evol. Microbiol.">
        <title>The Global Catalogue of Microorganisms (GCM) 10K type strain sequencing project: providing services to taxonomists for standard genome sequencing and annotation.</title>
        <authorList>
            <consortium name="The Broad Institute Genomics Platform"/>
            <consortium name="The Broad Institute Genome Sequencing Center for Infectious Disease"/>
            <person name="Wu L."/>
            <person name="Ma J."/>
        </authorList>
    </citation>
    <scope>NUCLEOTIDE SEQUENCE [LARGE SCALE GENOMIC DNA]</scope>
    <source>
        <strain evidence="5">CGMCC 1.10363</strain>
    </source>
</reference>
<dbReference type="InterPro" id="IPR016181">
    <property type="entry name" value="Acyl_CoA_acyltransferase"/>
</dbReference>
<dbReference type="SUPFAM" id="SSF55729">
    <property type="entry name" value="Acyl-CoA N-acyltransferases (Nat)"/>
    <property type="match status" value="1"/>
</dbReference>
<evidence type="ECO:0000256" key="2">
    <source>
        <dbReference type="ARBA" id="ARBA00023315"/>
    </source>
</evidence>
<evidence type="ECO:0000313" key="4">
    <source>
        <dbReference type="EMBL" id="MFC4242216.1"/>
    </source>
</evidence>
<keyword evidence="5" id="KW-1185">Reference proteome</keyword>
<evidence type="ECO:0000259" key="3">
    <source>
        <dbReference type="PROSITE" id="PS51186"/>
    </source>
</evidence>
<dbReference type="InterPro" id="IPR050680">
    <property type="entry name" value="YpeA/RimI_acetyltransf"/>
</dbReference>
<evidence type="ECO:0000256" key="1">
    <source>
        <dbReference type="ARBA" id="ARBA00022679"/>
    </source>
</evidence>
<protein>
    <submittedName>
        <fullName evidence="4">GNAT family N-acetyltransferase</fullName>
        <ecNumber evidence="4">2.3.1.-</ecNumber>
    </submittedName>
</protein>
<dbReference type="EMBL" id="JBHSCN010000002">
    <property type="protein sequence ID" value="MFC4242216.1"/>
    <property type="molecule type" value="Genomic_DNA"/>
</dbReference>
<comment type="caution">
    <text evidence="4">The sequence shown here is derived from an EMBL/GenBank/DDBJ whole genome shotgun (WGS) entry which is preliminary data.</text>
</comment>
<dbReference type="RefSeq" id="WP_390227021.1">
    <property type="nucleotide sequence ID" value="NZ_JBHSCN010000002.1"/>
</dbReference>
<dbReference type="InterPro" id="IPR000182">
    <property type="entry name" value="GNAT_dom"/>
</dbReference>
<dbReference type="Gene3D" id="3.40.630.30">
    <property type="match status" value="1"/>
</dbReference>